<dbReference type="RefSeq" id="WP_064015524.1">
    <property type="nucleotide sequence ID" value="NZ_CP011387.1"/>
</dbReference>
<evidence type="ECO:0000313" key="4">
    <source>
        <dbReference type="EMBL" id="ANE44443.1"/>
    </source>
</evidence>
<dbReference type="NCBIfam" id="NF040503">
    <property type="entry name" value="resist_ArsN1a"/>
    <property type="match status" value="1"/>
</dbReference>
<dbReference type="EMBL" id="CP011387">
    <property type="protein sequence ID" value="ANE44443.1"/>
    <property type="molecule type" value="Genomic_DNA"/>
</dbReference>
<dbReference type="Pfam" id="PF00583">
    <property type="entry name" value="Acetyltransf_1"/>
    <property type="match status" value="1"/>
</dbReference>
<proteinExistence type="predicted"/>
<dbReference type="PROSITE" id="PS51186">
    <property type="entry name" value="GNAT"/>
    <property type="match status" value="1"/>
</dbReference>
<dbReference type="OrthoDB" id="9798006at2"/>
<dbReference type="AlphaFoldDB" id="A0A172TCB0"/>
<dbReference type="Proteomes" id="UP000077363">
    <property type="component" value="Chromosome"/>
</dbReference>
<feature type="domain" description="N-acetyltransferase" evidence="3">
    <location>
        <begin position="1"/>
        <end position="154"/>
    </location>
</feature>
<dbReference type="InterPro" id="IPR000182">
    <property type="entry name" value="GNAT_dom"/>
</dbReference>
<protein>
    <submittedName>
        <fullName evidence="4">GCN5 family acetyltransferase</fullName>
    </submittedName>
</protein>
<sequence length="162" mass="17534">MPARAATLADAPAIARIYNEGIADRIATFETRERTADDLRERLSSPQAAQHPAVVIVEAGEVLAFAWSAPYSAREVYAGIGDHGVYVARAARGQGHGAAALRALMEAAKAAGLHKLTSRILTENTPSRRLHVHCGFREVGIHQRHAQLDGLWRDVVTVEVLL</sequence>
<dbReference type="InterPro" id="IPR016181">
    <property type="entry name" value="Acyl_CoA_acyltransferase"/>
</dbReference>
<dbReference type="KEGG" id="dpu:SU48_12480"/>
<evidence type="ECO:0000313" key="5">
    <source>
        <dbReference type="Proteomes" id="UP000077363"/>
    </source>
</evidence>
<reference evidence="4 5" key="1">
    <citation type="submission" date="2015-01" db="EMBL/GenBank/DDBJ databases">
        <title>Deinococcus puniceus/DY1/ whole genome sequencing.</title>
        <authorList>
            <person name="Kim M.K."/>
            <person name="Srinivasan S."/>
            <person name="Lee J.-J."/>
        </authorList>
    </citation>
    <scope>NUCLEOTIDE SEQUENCE [LARGE SCALE GENOMIC DNA]</scope>
    <source>
        <strain evidence="4 5">DY1</strain>
    </source>
</reference>
<evidence type="ECO:0000256" key="2">
    <source>
        <dbReference type="ARBA" id="ARBA00023315"/>
    </source>
</evidence>
<keyword evidence="2" id="KW-0012">Acyltransferase</keyword>
<dbReference type="Gene3D" id="3.40.630.30">
    <property type="match status" value="1"/>
</dbReference>
<evidence type="ECO:0000259" key="3">
    <source>
        <dbReference type="PROSITE" id="PS51186"/>
    </source>
</evidence>
<name>A0A172TCB0_9DEIO</name>
<organism evidence="4 5">
    <name type="scientific">Deinococcus puniceus</name>
    <dbReference type="NCBI Taxonomy" id="1182568"/>
    <lineage>
        <taxon>Bacteria</taxon>
        <taxon>Thermotogati</taxon>
        <taxon>Deinococcota</taxon>
        <taxon>Deinococci</taxon>
        <taxon>Deinococcales</taxon>
        <taxon>Deinococcaceae</taxon>
        <taxon>Deinococcus</taxon>
    </lineage>
</organism>
<dbReference type="CDD" id="cd04301">
    <property type="entry name" value="NAT_SF"/>
    <property type="match status" value="1"/>
</dbReference>
<accession>A0A172TCB0</accession>
<dbReference type="PANTHER" id="PTHR43072">
    <property type="entry name" value="N-ACETYLTRANSFERASE"/>
    <property type="match status" value="1"/>
</dbReference>
<dbReference type="GO" id="GO:0016747">
    <property type="term" value="F:acyltransferase activity, transferring groups other than amino-acyl groups"/>
    <property type="evidence" value="ECO:0007669"/>
    <property type="project" value="InterPro"/>
</dbReference>
<dbReference type="PATRIC" id="fig|1182568.3.peg.2579"/>
<evidence type="ECO:0000256" key="1">
    <source>
        <dbReference type="ARBA" id="ARBA00022679"/>
    </source>
</evidence>
<dbReference type="PANTHER" id="PTHR43072:SF23">
    <property type="entry name" value="UPF0039 PROTEIN C11D3.02C"/>
    <property type="match status" value="1"/>
</dbReference>
<keyword evidence="5" id="KW-1185">Reference proteome</keyword>
<gene>
    <name evidence="4" type="ORF">SU48_12480</name>
</gene>
<keyword evidence="1 4" id="KW-0808">Transferase</keyword>
<dbReference type="SUPFAM" id="SSF55729">
    <property type="entry name" value="Acyl-CoA N-acyltransferases (Nat)"/>
    <property type="match status" value="1"/>
</dbReference>